<comment type="caution">
    <text evidence="3">The sequence shown here is derived from an EMBL/GenBank/DDBJ whole genome shotgun (WGS) entry which is preliminary data.</text>
</comment>
<dbReference type="Proteomes" id="UP000279194">
    <property type="component" value="Unassembled WGS sequence"/>
</dbReference>
<protein>
    <submittedName>
        <fullName evidence="3">DUF853 family protein</fullName>
    </submittedName>
</protein>
<reference evidence="3 4" key="1">
    <citation type="submission" date="2018-10" db="EMBL/GenBank/DDBJ databases">
        <title>Streptococcus hillyeri sp. nov., isolated from equine tracheal sample.</title>
        <authorList>
            <person name="Macfadyen A.C."/>
            <person name="Waller A."/>
            <person name="Paterson G.K."/>
        </authorList>
    </citation>
    <scope>NUCLEOTIDE SEQUENCE [LARGE SCALE GENOMIC DNA]</scope>
    <source>
        <strain evidence="3 4">28462</strain>
    </source>
</reference>
<dbReference type="PANTHER" id="PTHR30121">
    <property type="entry name" value="UNCHARACTERIZED PROTEIN YJGR-RELATED"/>
    <property type="match status" value="1"/>
</dbReference>
<dbReference type="OrthoDB" id="9758751at2"/>
<evidence type="ECO:0000259" key="2">
    <source>
        <dbReference type="Pfam" id="PF05872"/>
    </source>
</evidence>
<dbReference type="InterPro" id="IPR051162">
    <property type="entry name" value="T4SS_component"/>
</dbReference>
<evidence type="ECO:0000313" key="3">
    <source>
        <dbReference type="EMBL" id="RLY05206.1"/>
    </source>
</evidence>
<dbReference type="InterPro" id="IPR033186">
    <property type="entry name" value="HerA_C"/>
</dbReference>
<dbReference type="Gene3D" id="3.40.50.300">
    <property type="entry name" value="P-loop containing nucleotide triphosphate hydrolases"/>
    <property type="match status" value="2"/>
</dbReference>
<dbReference type="AlphaFoldDB" id="A0A3L9DUN6"/>
<evidence type="ECO:0000313" key="4">
    <source>
        <dbReference type="Proteomes" id="UP000279194"/>
    </source>
</evidence>
<dbReference type="InterPro" id="IPR027417">
    <property type="entry name" value="P-loop_NTPase"/>
</dbReference>
<keyword evidence="4" id="KW-1185">Reference proteome</keyword>
<organism evidence="3 4">
    <name type="scientific">Streptococcus hillyeri</name>
    <dbReference type="NCBI Taxonomy" id="2282420"/>
    <lineage>
        <taxon>Bacteria</taxon>
        <taxon>Bacillati</taxon>
        <taxon>Bacillota</taxon>
        <taxon>Bacilli</taxon>
        <taxon>Lactobacillales</taxon>
        <taxon>Streptococcaceae</taxon>
        <taxon>Streptococcus</taxon>
    </lineage>
</organism>
<dbReference type="SUPFAM" id="SSF52540">
    <property type="entry name" value="P-loop containing nucleoside triphosphate hydrolases"/>
    <property type="match status" value="1"/>
</dbReference>
<feature type="domain" description="Helicase HerA-like C-terminal" evidence="2">
    <location>
        <begin position="7"/>
        <end position="496"/>
    </location>
</feature>
<name>A0A3L9DUN6_9STRE</name>
<proteinExistence type="predicted"/>
<feature type="region of interest" description="Disordered" evidence="1">
    <location>
        <begin position="443"/>
        <end position="465"/>
    </location>
</feature>
<dbReference type="PANTHER" id="PTHR30121:SF6">
    <property type="entry name" value="SLR6007 PROTEIN"/>
    <property type="match status" value="1"/>
</dbReference>
<gene>
    <name evidence="3" type="ORF">EAF07_00455</name>
</gene>
<dbReference type="RefSeq" id="WP_121834335.1">
    <property type="nucleotide sequence ID" value="NZ_CP163513.1"/>
</dbReference>
<dbReference type="Pfam" id="PF05872">
    <property type="entry name" value="HerA_C"/>
    <property type="match status" value="1"/>
</dbReference>
<sequence length="497" mass="54827">MSTVRIAKNETTDVAIQLAMLNRHGLIAGATGTGKTVTLKVIAEQLSLAGVPVFLADIKGDLTNLAKEGEVTEKLAARLDKLGISDYEPQAFPVRLWDVFGEQGHPVRATISEMGPLLLSRLLGLNDTQTGILNIAFKIADEKGWLLIDLKDLQSLLREIAEHASEYSAVYGNIAKQSVAAIQRSLLVLEQEGGELFFGEPALDLKDFMSLDEHGQGVINILNATKLFQAPTLYATFLLWLLSELYENLPEVGDLDKPKFVFFFDEAHLLFKDAPKVFVEKIEQMVRLIRSKGVGIFFITQNPMDLPETVLAQLGNRVQHALRAYTPKEIKAVKTAAETFRQNPELDVVTAITELQVGEALISLLNEEAQPTAVERAFVMPPKSSFDVLSALEVQAIVGNSPFDEKYREIVDRESAHELLAKKVLQEAEAAKQAEERKQLEKEKAALEKAKAKTASGAGRQRKSTVEKAADAFLTTAVRTIGRELVRGLFGSLKKRR</sequence>
<accession>A0A3L9DUN6</accession>
<evidence type="ECO:0000256" key="1">
    <source>
        <dbReference type="SAM" id="MobiDB-lite"/>
    </source>
</evidence>
<dbReference type="EMBL" id="RCVM01000001">
    <property type="protein sequence ID" value="RLY05206.1"/>
    <property type="molecule type" value="Genomic_DNA"/>
</dbReference>